<accession>A0A532V0Y7</accession>
<dbReference type="Proteomes" id="UP000317778">
    <property type="component" value="Unassembled WGS sequence"/>
</dbReference>
<reference evidence="1 2" key="1">
    <citation type="submission" date="2017-06" db="EMBL/GenBank/DDBJ databases">
        <title>Novel microbial phyla capable of carbon fixation and sulfur reduction in deep-sea sediments.</title>
        <authorList>
            <person name="Huang J."/>
            <person name="Baker B."/>
            <person name="Wang Y."/>
        </authorList>
    </citation>
    <scope>NUCLEOTIDE SEQUENCE [LARGE SCALE GENOMIC DNA]</scope>
    <source>
        <strain evidence="1">B3_TA06</strain>
    </source>
</reference>
<organism evidence="1 2">
    <name type="scientific">candidate division TA06 bacterium B3_TA06</name>
    <dbReference type="NCBI Taxonomy" id="2012487"/>
    <lineage>
        <taxon>Bacteria</taxon>
        <taxon>Bacteria division TA06</taxon>
    </lineage>
</organism>
<dbReference type="InterPro" id="IPR036388">
    <property type="entry name" value="WH-like_DNA-bd_sf"/>
</dbReference>
<proteinExistence type="predicted"/>
<dbReference type="EMBL" id="NJBO01000016">
    <property type="protein sequence ID" value="TKJ40875.1"/>
    <property type="molecule type" value="Genomic_DNA"/>
</dbReference>
<dbReference type="Gene3D" id="1.10.10.10">
    <property type="entry name" value="Winged helix-like DNA-binding domain superfamily/Winged helix DNA-binding domain"/>
    <property type="match status" value="1"/>
</dbReference>
<dbReference type="AlphaFoldDB" id="A0A532V0Y7"/>
<protein>
    <submittedName>
        <fullName evidence="1">Uncharacterized protein</fullName>
    </submittedName>
</protein>
<sequence length="192" mass="21750">MSLLDNAEERIIDSLFVLYSISRSKEVESMKSKSKITWKSKKSWRDKMEKPAEPKVVDVPPKMQPRFGQGKMIIATPMIIDGIVRKIPKGKLATVAQIMDKLCEDFGTDSACPMTTGIFLNIVAKAAEEDRAAGRKKIAPYWRVLKSKGELNPKFPGGMETHAEKLEAEGHTVEKIRKTWKVRDFEMRLAKL</sequence>
<evidence type="ECO:0000313" key="1">
    <source>
        <dbReference type="EMBL" id="TKJ40875.1"/>
    </source>
</evidence>
<evidence type="ECO:0000313" key="2">
    <source>
        <dbReference type="Proteomes" id="UP000317778"/>
    </source>
</evidence>
<name>A0A532V0Y7_UNCT6</name>
<gene>
    <name evidence="1" type="ORF">CEE36_09025</name>
</gene>
<comment type="caution">
    <text evidence="1">The sequence shown here is derived from an EMBL/GenBank/DDBJ whole genome shotgun (WGS) entry which is preliminary data.</text>
</comment>